<dbReference type="OrthoDB" id="5525156at2"/>
<dbReference type="KEGG" id="mbd:MEBOL_004366"/>
<proteinExistence type="predicted"/>
<sequence length="100" mass="10750">MRGFPHPIARGLRLVLACLTVLGASIPAHAHPATETAVAAWVQRREPTQRPALESAIHLGRAVPVSPWVPAPAAFTASIREAHTAAPPQRLFLVHRALLH</sequence>
<evidence type="ECO:0000313" key="2">
    <source>
        <dbReference type="EMBL" id="ATB30904.1"/>
    </source>
</evidence>
<dbReference type="Proteomes" id="UP000217289">
    <property type="component" value="Chromosome"/>
</dbReference>
<protein>
    <submittedName>
        <fullName evidence="2">Uncharacterized protein</fullName>
    </submittedName>
</protein>
<gene>
    <name evidence="2" type="ORF">MEBOL_004366</name>
</gene>
<organism evidence="2 3">
    <name type="scientific">Melittangium boletus DSM 14713</name>
    <dbReference type="NCBI Taxonomy" id="1294270"/>
    <lineage>
        <taxon>Bacteria</taxon>
        <taxon>Pseudomonadati</taxon>
        <taxon>Myxococcota</taxon>
        <taxon>Myxococcia</taxon>
        <taxon>Myxococcales</taxon>
        <taxon>Cystobacterineae</taxon>
        <taxon>Archangiaceae</taxon>
        <taxon>Melittangium</taxon>
    </lineage>
</organism>
<evidence type="ECO:0000313" key="3">
    <source>
        <dbReference type="Proteomes" id="UP000217289"/>
    </source>
</evidence>
<name>A0A250IGE2_9BACT</name>
<feature type="signal peptide" evidence="1">
    <location>
        <begin position="1"/>
        <end position="30"/>
    </location>
</feature>
<keyword evidence="1" id="KW-0732">Signal</keyword>
<dbReference type="AlphaFoldDB" id="A0A250IGE2"/>
<dbReference type="EMBL" id="CP022163">
    <property type="protein sequence ID" value="ATB30904.1"/>
    <property type="molecule type" value="Genomic_DNA"/>
</dbReference>
<accession>A0A250IGE2</accession>
<evidence type="ECO:0000256" key="1">
    <source>
        <dbReference type="SAM" id="SignalP"/>
    </source>
</evidence>
<keyword evidence="3" id="KW-1185">Reference proteome</keyword>
<feature type="chain" id="PRO_5012060783" evidence="1">
    <location>
        <begin position="31"/>
        <end position="100"/>
    </location>
</feature>
<reference evidence="2 3" key="1">
    <citation type="submission" date="2017-06" db="EMBL/GenBank/DDBJ databases">
        <authorList>
            <person name="Kim H.J."/>
            <person name="Triplett B.A."/>
        </authorList>
    </citation>
    <scope>NUCLEOTIDE SEQUENCE [LARGE SCALE GENOMIC DNA]</scope>
    <source>
        <strain evidence="2 3">DSM 14713</strain>
    </source>
</reference>
<dbReference type="RefSeq" id="WP_095979304.1">
    <property type="nucleotide sequence ID" value="NZ_CP022163.1"/>
</dbReference>